<organism evidence="2 3">
    <name type="scientific">Paraglaciecola hydrolytica</name>
    <dbReference type="NCBI Taxonomy" id="1799789"/>
    <lineage>
        <taxon>Bacteria</taxon>
        <taxon>Pseudomonadati</taxon>
        <taxon>Pseudomonadota</taxon>
        <taxon>Gammaproteobacteria</taxon>
        <taxon>Alteromonadales</taxon>
        <taxon>Alteromonadaceae</taxon>
        <taxon>Paraglaciecola</taxon>
    </lineage>
</organism>
<feature type="domain" description="DUF58" evidence="1">
    <location>
        <begin position="62"/>
        <end position="283"/>
    </location>
</feature>
<reference evidence="3" key="1">
    <citation type="submission" date="2016-02" db="EMBL/GenBank/DDBJ databases">
        <authorList>
            <person name="Schultz-Johansen M."/>
            <person name="Glaring M.A."/>
            <person name="Bech P.K."/>
            <person name="Stougaard P."/>
        </authorList>
    </citation>
    <scope>NUCLEOTIDE SEQUENCE [LARGE SCALE GENOMIC DNA]</scope>
    <source>
        <strain evidence="3">S66</strain>
    </source>
</reference>
<dbReference type="PANTHER" id="PTHR33608:SF12">
    <property type="entry name" value="DUF58 DOMAIN-CONTAINING PROTEIN"/>
    <property type="match status" value="1"/>
</dbReference>
<dbReference type="OrthoDB" id="9776116at2"/>
<keyword evidence="3" id="KW-1185">Reference proteome</keyword>
<dbReference type="Pfam" id="PF01882">
    <property type="entry name" value="DUF58"/>
    <property type="match status" value="1"/>
</dbReference>
<dbReference type="Proteomes" id="UP000070299">
    <property type="component" value="Unassembled WGS sequence"/>
</dbReference>
<comment type="caution">
    <text evidence="2">The sequence shown here is derived from an EMBL/GenBank/DDBJ whole genome shotgun (WGS) entry which is preliminary data.</text>
</comment>
<dbReference type="InterPro" id="IPR036465">
    <property type="entry name" value="vWFA_dom_sf"/>
</dbReference>
<gene>
    <name evidence="2" type="ORF">AX660_08040</name>
</gene>
<dbReference type="SUPFAM" id="SSF53300">
    <property type="entry name" value="vWA-like"/>
    <property type="match status" value="1"/>
</dbReference>
<dbReference type="PANTHER" id="PTHR33608">
    <property type="entry name" value="BLL2464 PROTEIN"/>
    <property type="match status" value="1"/>
</dbReference>
<evidence type="ECO:0000313" key="2">
    <source>
        <dbReference type="EMBL" id="KXI29953.1"/>
    </source>
</evidence>
<evidence type="ECO:0000313" key="3">
    <source>
        <dbReference type="Proteomes" id="UP000070299"/>
    </source>
</evidence>
<accession>A0A136A3Y7</accession>
<protein>
    <recommendedName>
        <fullName evidence="1">DUF58 domain-containing protein</fullName>
    </recommendedName>
</protein>
<dbReference type="RefSeq" id="WP_068373451.1">
    <property type="nucleotide sequence ID" value="NZ_LSNE01000003.1"/>
</dbReference>
<name>A0A136A3Y7_9ALTE</name>
<evidence type="ECO:0000259" key="1">
    <source>
        <dbReference type="Pfam" id="PF01882"/>
    </source>
</evidence>
<dbReference type="STRING" id="1799789.AX660_08040"/>
<proteinExistence type="predicted"/>
<dbReference type="InterPro" id="IPR002881">
    <property type="entry name" value="DUF58"/>
</dbReference>
<dbReference type="EMBL" id="LSNE01000003">
    <property type="protein sequence ID" value="KXI29953.1"/>
    <property type="molecule type" value="Genomic_DNA"/>
</dbReference>
<sequence length="326" mass="36768">MSEIESWLSSHHSDGVNLGIKELIYYQGKTSLVNLSPRKTVQAKLAGAYLAKTKGRGMEFDEARHYQAGDDIRAIDWRVTARTGKTHTKIYREEKERPVFVLADLSSSMQFGTQLMFKSVQAAHLAALLAWAARKRGDRIGGLIFNQHQHIECKPFTRQKAVLSLLNSLIKVQSQAIQNNSEPTKLTPVGHKKVTLADACARLRRLAHPGSLIFILSDFKQLDELAQQHIAQLSKHCEIVAYPISDPFEHQLPKVRTSQRVALTDGMDQQQIMLGEKATESRYSEQHQAYFSQIEHTLKQCKAQVINISSGVPLEQQLNPFSRMSK</sequence>
<dbReference type="AlphaFoldDB" id="A0A136A3Y7"/>